<dbReference type="RefSeq" id="WP_078978544.1">
    <property type="nucleotide sequence ID" value="NZ_MWQN01000001.1"/>
</dbReference>
<protein>
    <submittedName>
        <fullName evidence="1">Uncharacterized protein</fullName>
    </submittedName>
</protein>
<evidence type="ECO:0000313" key="2">
    <source>
        <dbReference type="Proteomes" id="UP000190037"/>
    </source>
</evidence>
<dbReference type="OrthoDB" id="4310170at2"/>
<dbReference type="EMBL" id="MWQN01000001">
    <property type="protein sequence ID" value="OPC84250.1"/>
    <property type="molecule type" value="Genomic_DNA"/>
</dbReference>
<accession>A0A1T3P5V5</accession>
<dbReference type="AlphaFoldDB" id="A0A1T3P5V5"/>
<name>A0A1T3P5V5_9ACTN</name>
<gene>
    <name evidence="1" type="ORF">B4N89_27940</name>
</gene>
<organism evidence="1 2">
    <name type="scientific">Embleya scabrispora</name>
    <dbReference type="NCBI Taxonomy" id="159449"/>
    <lineage>
        <taxon>Bacteria</taxon>
        <taxon>Bacillati</taxon>
        <taxon>Actinomycetota</taxon>
        <taxon>Actinomycetes</taxon>
        <taxon>Kitasatosporales</taxon>
        <taxon>Streptomycetaceae</taxon>
        <taxon>Embleya</taxon>
    </lineage>
</organism>
<proteinExistence type="predicted"/>
<reference evidence="1 2" key="1">
    <citation type="submission" date="2017-03" db="EMBL/GenBank/DDBJ databases">
        <title>Draft genome sequence of Streptomyces scabrisporus NF3, endophyte isolated from Amphipterygium adstringens.</title>
        <authorList>
            <person name="Vazquez M."/>
            <person name="Ceapa C.D."/>
            <person name="Rodriguez Luna D."/>
            <person name="Sanchez Esquivel S."/>
        </authorList>
    </citation>
    <scope>NUCLEOTIDE SEQUENCE [LARGE SCALE GENOMIC DNA]</scope>
    <source>
        <strain evidence="1 2">NF3</strain>
    </source>
</reference>
<evidence type="ECO:0000313" key="1">
    <source>
        <dbReference type="EMBL" id="OPC84250.1"/>
    </source>
</evidence>
<keyword evidence="2" id="KW-1185">Reference proteome</keyword>
<dbReference type="Proteomes" id="UP000190037">
    <property type="component" value="Unassembled WGS sequence"/>
</dbReference>
<dbReference type="STRING" id="159449.B4N89_27940"/>
<comment type="caution">
    <text evidence="1">The sequence shown here is derived from an EMBL/GenBank/DDBJ whole genome shotgun (WGS) entry which is preliminary data.</text>
</comment>
<sequence length="193" mass="20758">MPATDKYGQEIPYSLLTDSPDAQALGKGIADAAAGRSVMRFASAANRGATLIGDSAAQEGMVTYVKDADRIDYYDGANWQPLTPGPWIPFPVASGISYNSGSPAYRLVNGVVEMRGTLRRTDGEGFDAESVIHLGTLPGGYWPGYYRYYIVATEWAAQIHARLEIDPTNGWINALILEGSPHWIAVDGVSSSL</sequence>